<reference evidence="3 4" key="1">
    <citation type="submission" date="2017-06" db="EMBL/GenBank/DDBJ databases">
        <authorList>
            <consortium name="Pathogen Informatics"/>
        </authorList>
    </citation>
    <scope>NUCLEOTIDE SEQUENCE [LARGE SCALE GENOMIC DNA]</scope>
    <source>
        <strain evidence="3 4">NCTC13788</strain>
    </source>
</reference>
<dbReference type="CDD" id="cd11341">
    <property type="entry name" value="AmyAc_Pullulanase_LD-like"/>
    <property type="match status" value="1"/>
</dbReference>
<dbReference type="Proteomes" id="UP000215185">
    <property type="component" value="Chromosome 1"/>
</dbReference>
<gene>
    <name evidence="3" type="primary">amyX</name>
    <name evidence="3" type="ORF">SAMEA4412692_00701</name>
</gene>
<dbReference type="KEGG" id="smen:SAMEA4412692_0701"/>
<name>A0A239SQ92_9STRE</name>
<dbReference type="EC" id="3.2.1.41" evidence="3"/>
<dbReference type="CDD" id="cd02860">
    <property type="entry name" value="E_set_Pullulanase"/>
    <property type="match status" value="1"/>
</dbReference>
<dbReference type="InterPro" id="IPR006047">
    <property type="entry name" value="GH13_cat_dom"/>
</dbReference>
<dbReference type="SMR" id="A0A239SQ92"/>
<dbReference type="STRING" id="1123308.GCA_000380085_00044"/>
<evidence type="ECO:0000313" key="4">
    <source>
        <dbReference type="Proteomes" id="UP000215185"/>
    </source>
</evidence>
<dbReference type="NCBIfam" id="TIGR02104">
    <property type="entry name" value="pulA_typeI"/>
    <property type="match status" value="1"/>
</dbReference>
<keyword evidence="4" id="KW-1185">Reference proteome</keyword>
<dbReference type="Pfam" id="PF17999">
    <property type="entry name" value="PulA_N1"/>
    <property type="match status" value="1"/>
</dbReference>
<keyword evidence="3" id="KW-0326">Glycosidase</keyword>
<dbReference type="GO" id="GO:0005975">
    <property type="term" value="P:carbohydrate metabolic process"/>
    <property type="evidence" value="ECO:0007669"/>
    <property type="project" value="InterPro"/>
</dbReference>
<dbReference type="PANTHER" id="PTHR43002">
    <property type="entry name" value="GLYCOGEN DEBRANCHING ENZYME"/>
    <property type="match status" value="1"/>
</dbReference>
<dbReference type="InterPro" id="IPR004193">
    <property type="entry name" value="Glyco_hydro_13_N"/>
</dbReference>
<organism evidence="3 4">
    <name type="scientific">Streptococcus merionis</name>
    <dbReference type="NCBI Taxonomy" id="400065"/>
    <lineage>
        <taxon>Bacteria</taxon>
        <taxon>Bacillati</taxon>
        <taxon>Bacillota</taxon>
        <taxon>Bacilli</taxon>
        <taxon>Lactobacillales</taxon>
        <taxon>Streptococcaceae</taxon>
        <taxon>Streptococcus</taxon>
    </lineage>
</organism>
<dbReference type="Pfam" id="PF02922">
    <property type="entry name" value="CBM_48"/>
    <property type="match status" value="1"/>
</dbReference>
<dbReference type="Gene3D" id="2.60.40.1180">
    <property type="entry name" value="Golgi alpha-mannosidase II"/>
    <property type="match status" value="1"/>
</dbReference>
<dbReference type="InterPro" id="IPR040697">
    <property type="entry name" value="PulA_N1"/>
</dbReference>
<dbReference type="Gene3D" id="2.60.40.10">
    <property type="entry name" value="Immunoglobulins"/>
    <property type="match status" value="1"/>
</dbReference>
<proteinExistence type="inferred from homology"/>
<comment type="similarity">
    <text evidence="1">Belongs to the glycosyl hydrolase 13 family.</text>
</comment>
<dbReference type="eggNOG" id="COG1523">
    <property type="taxonomic scope" value="Bacteria"/>
</dbReference>
<dbReference type="SUPFAM" id="SSF81296">
    <property type="entry name" value="E set domains"/>
    <property type="match status" value="1"/>
</dbReference>
<protein>
    <submittedName>
        <fullName evidence="3">Type II secretory pathway, pullulanase PulA glycosidase</fullName>
        <ecNumber evidence="3">3.2.1.41</ecNumber>
    </submittedName>
</protein>
<dbReference type="SMART" id="SM00642">
    <property type="entry name" value="Aamy"/>
    <property type="match status" value="1"/>
</dbReference>
<dbReference type="InterPro" id="IPR013783">
    <property type="entry name" value="Ig-like_fold"/>
</dbReference>
<dbReference type="Gene3D" id="3.20.20.80">
    <property type="entry name" value="Glycosidases"/>
    <property type="match status" value="1"/>
</dbReference>
<dbReference type="Gene3D" id="2.60.40.2320">
    <property type="match status" value="1"/>
</dbReference>
<evidence type="ECO:0000256" key="1">
    <source>
        <dbReference type="ARBA" id="ARBA00008061"/>
    </source>
</evidence>
<dbReference type="EMBL" id="LT906439">
    <property type="protein sequence ID" value="SNU87577.1"/>
    <property type="molecule type" value="Genomic_DNA"/>
</dbReference>
<feature type="domain" description="Glycosyl hydrolase family 13 catalytic" evidence="2">
    <location>
        <begin position="211"/>
        <end position="604"/>
    </location>
</feature>
<dbReference type="AlphaFoldDB" id="A0A239SQ92"/>
<dbReference type="InterPro" id="IPR013780">
    <property type="entry name" value="Glyco_hydro_b"/>
</dbReference>
<dbReference type="InterPro" id="IPR011840">
    <property type="entry name" value="PulA_typeI"/>
</dbReference>
<dbReference type="InterPro" id="IPR014756">
    <property type="entry name" value="Ig_E-set"/>
</dbReference>
<dbReference type="SUPFAM" id="SSF51445">
    <property type="entry name" value="(Trans)glycosidases"/>
    <property type="match status" value="1"/>
</dbReference>
<sequence>MAYRLFIAELQDRQTIRVTIEDRFFNPKLSFTLTLKNDLSSEGLPLPVIDYYRDGDKHVYQLQTVQPLDYDEQYMIYDMDRNVSQVQWGAIVRTNEFDDYFYYDGNDLGSTYSPDKTSFKLWAPISEKVFVVINQQPYPMKRQQKGVWSASISGDFDGQPYYYLHLINGKWQEAQDPYALSAQANSGHSYIINLEKIQSATSYRNPIPINQAIIYEMSVRDFSAQEKYGFKQSKRYLGLTESPEQDGHQFGLNYVKNLGVSHIQLMPVYDFGSVDEHNIDLVYNWGYDPMLYNVPEGSFATDPNDPYARIIELQEAIAAYHHQNIGVIMDVVYNHVYDVDKFVLEKIVPGYCSRFDINNHRYNGTGCGNDMATERRMVQKFIIDSILMWMKYYHMDGFRFDLMGILDTKTMLAIEKAARDKYPNIYLYGEGWQMMTGLDAAHLAHQFNSYQMSGIGFFNDRFREEIKELLCHPETLQTNHKSQVIEEIITGSSGMVESPGRYYRTSQSLNYVECHDNATFLDYLTINNPSLSDDEKQHRASFAQQIILLSQGVAFLHSGQEAFRTKKGIDNTYNQPDHINRLDWSRTIAHKKHVQFISDLIAFRKAHPILSLETDDEIKTSLEFYWLSDTLLKYSLNNSNDDLMIIFNFGTSDASFDVPKGYDLYLKNGQISLEKPLEKSPKTVHVAGLSLVILMKTD</sequence>
<dbReference type="InterPro" id="IPR017853">
    <property type="entry name" value="GH"/>
</dbReference>
<evidence type="ECO:0000259" key="2">
    <source>
        <dbReference type="SMART" id="SM00642"/>
    </source>
</evidence>
<accession>A0A239SQ92</accession>
<dbReference type="RefSeq" id="WP_018372597.1">
    <property type="nucleotide sequence ID" value="NZ_LT906439.1"/>
</dbReference>
<evidence type="ECO:0000313" key="3">
    <source>
        <dbReference type="EMBL" id="SNU87577.1"/>
    </source>
</evidence>
<dbReference type="GO" id="GO:0051060">
    <property type="term" value="F:pullulanase activity"/>
    <property type="evidence" value="ECO:0007669"/>
    <property type="project" value="UniProtKB-EC"/>
</dbReference>
<keyword evidence="3" id="KW-0378">Hydrolase</keyword>
<dbReference type="OrthoDB" id="9761875at2"/>